<name>A0ABW0ZAM9_9ACTN</name>
<dbReference type="PANTHER" id="PTHR43798:SF33">
    <property type="entry name" value="HYDROLASE, PUTATIVE (AFU_ORTHOLOGUE AFUA_2G14860)-RELATED"/>
    <property type="match status" value="1"/>
</dbReference>
<dbReference type="InterPro" id="IPR050266">
    <property type="entry name" value="AB_hydrolase_sf"/>
</dbReference>
<evidence type="ECO:0000313" key="5">
    <source>
        <dbReference type="Proteomes" id="UP001596072"/>
    </source>
</evidence>
<organism evidence="4 5">
    <name type="scientific">Nocardioides vastitatis</name>
    <dbReference type="NCBI Taxonomy" id="2568655"/>
    <lineage>
        <taxon>Bacteria</taxon>
        <taxon>Bacillati</taxon>
        <taxon>Actinomycetota</taxon>
        <taxon>Actinomycetes</taxon>
        <taxon>Propionibacteriales</taxon>
        <taxon>Nocardioidaceae</taxon>
        <taxon>Nocardioides</taxon>
    </lineage>
</organism>
<dbReference type="GO" id="GO:0016787">
    <property type="term" value="F:hydrolase activity"/>
    <property type="evidence" value="ECO:0007669"/>
    <property type="project" value="UniProtKB-KW"/>
</dbReference>
<dbReference type="InterPro" id="IPR002410">
    <property type="entry name" value="Peptidase_S33"/>
</dbReference>
<dbReference type="EMBL" id="JBHSNS010000001">
    <property type="protein sequence ID" value="MFC5728076.1"/>
    <property type="molecule type" value="Genomic_DNA"/>
</dbReference>
<evidence type="ECO:0000256" key="2">
    <source>
        <dbReference type="ARBA" id="ARBA00022801"/>
    </source>
</evidence>
<keyword evidence="2 4" id="KW-0378">Hydrolase</keyword>
<evidence type="ECO:0000256" key="1">
    <source>
        <dbReference type="ARBA" id="ARBA00010088"/>
    </source>
</evidence>
<dbReference type="Pfam" id="PF00561">
    <property type="entry name" value="Abhydrolase_1"/>
    <property type="match status" value="1"/>
</dbReference>
<comment type="similarity">
    <text evidence="1">Belongs to the peptidase S33 family.</text>
</comment>
<dbReference type="PANTHER" id="PTHR43798">
    <property type="entry name" value="MONOACYLGLYCEROL LIPASE"/>
    <property type="match status" value="1"/>
</dbReference>
<dbReference type="InterPro" id="IPR029058">
    <property type="entry name" value="AB_hydrolase_fold"/>
</dbReference>
<gene>
    <name evidence="4" type="ORF">ACFPQB_04055</name>
</gene>
<dbReference type="SUPFAM" id="SSF53474">
    <property type="entry name" value="alpha/beta-Hydrolases"/>
    <property type="match status" value="1"/>
</dbReference>
<dbReference type="PRINTS" id="PR00793">
    <property type="entry name" value="PROAMNOPTASE"/>
</dbReference>
<dbReference type="Proteomes" id="UP001596072">
    <property type="component" value="Unassembled WGS sequence"/>
</dbReference>
<comment type="caution">
    <text evidence="4">The sequence shown here is derived from an EMBL/GenBank/DDBJ whole genome shotgun (WGS) entry which is preliminary data.</text>
</comment>
<feature type="domain" description="AB hydrolase-1" evidence="3">
    <location>
        <begin position="25"/>
        <end position="269"/>
    </location>
</feature>
<evidence type="ECO:0000313" key="4">
    <source>
        <dbReference type="EMBL" id="MFC5728076.1"/>
    </source>
</evidence>
<reference evidence="5" key="1">
    <citation type="journal article" date="2019" name="Int. J. Syst. Evol. Microbiol.">
        <title>The Global Catalogue of Microorganisms (GCM) 10K type strain sequencing project: providing services to taxonomists for standard genome sequencing and annotation.</title>
        <authorList>
            <consortium name="The Broad Institute Genomics Platform"/>
            <consortium name="The Broad Institute Genome Sequencing Center for Infectious Disease"/>
            <person name="Wu L."/>
            <person name="Ma J."/>
        </authorList>
    </citation>
    <scope>NUCLEOTIDE SEQUENCE [LARGE SCALE GENOMIC DNA]</scope>
    <source>
        <strain evidence="5">YIM 94188</strain>
    </source>
</reference>
<accession>A0ABW0ZAM9</accession>
<dbReference type="Gene3D" id="3.40.50.1820">
    <property type="entry name" value="alpha/beta hydrolase"/>
    <property type="match status" value="1"/>
</dbReference>
<dbReference type="RefSeq" id="WP_168798153.1">
    <property type="nucleotide sequence ID" value="NZ_JBHSNS010000001.1"/>
</dbReference>
<evidence type="ECO:0000259" key="3">
    <source>
        <dbReference type="Pfam" id="PF00561"/>
    </source>
</evidence>
<dbReference type="InterPro" id="IPR000073">
    <property type="entry name" value="AB_hydrolase_1"/>
</dbReference>
<sequence length="286" mass="30572">MKDTSTSIPVGDIEVHCTVVGKGTPLVVVHGGPGLGGRYMRDLDRWADAFQLVYYSQRGSGRTPVGDPAKVSFAGAIDDLNGLSAALGIDHVNLVGHSVGAILAAMYAGTHPESTASVVLLNTAPPLHPGLQQTFGRRLASRRTPEDDTAKKAIEASPQFEARDPKTMERHTLNTYIPFFRNRASIGSLTLGFTEITAANVLAAPKRMFGSLGALDPMQTFARIQCPTLVVHSELDPVPVEWAHALVDTIPGADYILLEGASHFAHIEDAQQLADAVLPWLTKHVG</sequence>
<proteinExistence type="inferred from homology"/>
<keyword evidence="5" id="KW-1185">Reference proteome</keyword>
<protein>
    <submittedName>
        <fullName evidence="4">Alpha/beta fold hydrolase</fullName>
    </submittedName>
</protein>